<dbReference type="SUPFAM" id="SSF53756">
    <property type="entry name" value="UDP-Glycosyltransferase/glycogen phosphorylase"/>
    <property type="match status" value="1"/>
</dbReference>
<evidence type="ECO:0000259" key="2">
    <source>
        <dbReference type="Pfam" id="PF13439"/>
    </source>
</evidence>
<accession>A0A2N5ZKD4</accession>
<dbReference type="CDD" id="cd03801">
    <property type="entry name" value="GT4_PimA-like"/>
    <property type="match status" value="1"/>
</dbReference>
<dbReference type="PANTHER" id="PTHR12526">
    <property type="entry name" value="GLYCOSYLTRANSFERASE"/>
    <property type="match status" value="1"/>
</dbReference>
<sequence length="363" mass="42279">MNILMVSASGNFFGGEKVLLNLSEYFRSLDHNVEIIVPFEGEFTLEITKRNFKYHIIPIKNSFSIKAFYPFYRLVKDNNFDLIHSHGYVPNQISRIISQITDKPVVCLLHVIQDYNWENLGMKSFYYKILDRMTNALTSKIINVAVSKPVSNSAKYLKAEIIYNGVSNPDQSYDYPEKIKVFAMVGRIVNIKGIDTVLKAMKKLKDHDIKLLLYGDDITPKKKWKNKYIKYINENDLNVEMMGYIKDPQEIYSRFDVLIHASKEGHEGCPLVLIEAMIRKKLVIYSRINASKSVMKKNGIPFSTDDVTDLTDKIKEILTWEKTKIKNKIQADFDYANKRFSLNKFFKKHENIVKRLYAKKNIL</sequence>
<feature type="domain" description="Glycosyl transferase family 1" evidence="1">
    <location>
        <begin position="174"/>
        <end position="322"/>
    </location>
</feature>
<name>A0A2N5ZKD4_MUIH1</name>
<evidence type="ECO:0000259" key="1">
    <source>
        <dbReference type="Pfam" id="PF00534"/>
    </source>
</evidence>
<dbReference type="InterPro" id="IPR028098">
    <property type="entry name" value="Glyco_trans_4-like_N"/>
</dbReference>
<dbReference type="Gene3D" id="3.40.50.2000">
    <property type="entry name" value="Glycogen Phosphorylase B"/>
    <property type="match status" value="2"/>
</dbReference>
<dbReference type="InterPro" id="IPR001296">
    <property type="entry name" value="Glyco_trans_1"/>
</dbReference>
<evidence type="ECO:0008006" key="5">
    <source>
        <dbReference type="Google" id="ProtNLM"/>
    </source>
</evidence>
<evidence type="ECO:0000313" key="4">
    <source>
        <dbReference type="Proteomes" id="UP000234857"/>
    </source>
</evidence>
<dbReference type="AlphaFoldDB" id="A0A2N5ZKD4"/>
<gene>
    <name evidence="3" type="ORF">C0601_02600</name>
</gene>
<dbReference type="Pfam" id="PF13439">
    <property type="entry name" value="Glyco_transf_4"/>
    <property type="match status" value="1"/>
</dbReference>
<dbReference type="Pfam" id="PF00534">
    <property type="entry name" value="Glycos_transf_1"/>
    <property type="match status" value="1"/>
</dbReference>
<organism evidence="3 4">
    <name type="scientific">Muiribacterium halophilum</name>
    <dbReference type="NCBI Taxonomy" id="2053465"/>
    <lineage>
        <taxon>Bacteria</taxon>
        <taxon>Candidatus Muiribacteriota</taxon>
        <taxon>Candidatus Muiribacteriia</taxon>
        <taxon>Candidatus Muiribacteriales</taxon>
        <taxon>Candidatus Muiribacteriaceae</taxon>
        <taxon>Candidatus Muiribacterium</taxon>
    </lineage>
</organism>
<proteinExistence type="predicted"/>
<protein>
    <recommendedName>
        <fullName evidence="5">Glycosyltransferase</fullName>
    </recommendedName>
</protein>
<dbReference type="PANTHER" id="PTHR12526:SF630">
    <property type="entry name" value="GLYCOSYLTRANSFERASE"/>
    <property type="match status" value="1"/>
</dbReference>
<dbReference type="EMBL" id="PKTG01000039">
    <property type="protein sequence ID" value="PLX19168.1"/>
    <property type="molecule type" value="Genomic_DNA"/>
</dbReference>
<dbReference type="GO" id="GO:0016757">
    <property type="term" value="F:glycosyltransferase activity"/>
    <property type="evidence" value="ECO:0007669"/>
    <property type="project" value="InterPro"/>
</dbReference>
<feature type="domain" description="Glycosyltransferase subfamily 4-like N-terminal" evidence="2">
    <location>
        <begin position="14"/>
        <end position="166"/>
    </location>
</feature>
<comment type="caution">
    <text evidence="3">The sequence shown here is derived from an EMBL/GenBank/DDBJ whole genome shotgun (WGS) entry which is preliminary data.</text>
</comment>
<evidence type="ECO:0000313" key="3">
    <source>
        <dbReference type="EMBL" id="PLX19168.1"/>
    </source>
</evidence>
<dbReference type="Proteomes" id="UP000234857">
    <property type="component" value="Unassembled WGS sequence"/>
</dbReference>
<reference evidence="3 4" key="1">
    <citation type="submission" date="2017-11" db="EMBL/GenBank/DDBJ databases">
        <title>Genome-resolved metagenomics identifies genetic mobility, metabolic interactions, and unexpected diversity in perchlorate-reducing communities.</title>
        <authorList>
            <person name="Barnum T.P."/>
            <person name="Figueroa I.A."/>
            <person name="Carlstrom C.I."/>
            <person name="Lucas L.N."/>
            <person name="Engelbrektson A.L."/>
            <person name="Coates J.D."/>
        </authorList>
    </citation>
    <scope>NUCLEOTIDE SEQUENCE [LARGE SCALE GENOMIC DNA]</scope>
    <source>
        <strain evidence="3">BM706</strain>
    </source>
</reference>